<name>A0A411CQI8_9CAUD</name>
<dbReference type="GeneID" id="55011163"/>
<reference evidence="2 3" key="1">
    <citation type="submission" date="2019-01" db="EMBL/GenBank/DDBJ databases">
        <authorList>
            <person name="Adair T.L."/>
            <person name="Lucas L.G."/>
            <person name="Young A.M."/>
            <person name="Antrich S.C."/>
            <person name="Baird A.G."/>
            <person name="Dunn E.L."/>
            <person name="Fernandes B.I."/>
            <person name="Fraley E.G."/>
            <person name="Ghanem A.X."/>
            <person name="Gilbert M.G."/>
            <person name="Morris T.B."/>
            <person name="Nortch B.D."/>
            <person name="Overcash M.E."/>
            <person name="Pavleszek K.E."/>
            <person name="Pellegrini L.I.O."/>
            <person name="Pham L.T."/>
            <person name="Rule L.S."/>
            <person name="Schultz E.M."/>
            <person name="Smith J."/>
            <person name="Thong B.J."/>
            <person name="Turner H.A."/>
            <person name="Walker G."/>
            <person name="Whitaker Z.J."/>
            <person name="Wilsey R.N."/>
            <person name="Yanney R.L."/>
            <person name="Klyczek K."/>
            <person name="Garlena R.A."/>
            <person name="Russell D.A."/>
            <person name="Pope W.H."/>
            <person name="Jacobs-Sera D."/>
            <person name="Hatfull G.F."/>
        </authorList>
    </citation>
    <scope>NUCLEOTIDE SEQUENCE [LARGE SCALE GENOMIC DNA]</scope>
</reference>
<dbReference type="EMBL" id="MK411746">
    <property type="protein sequence ID" value="QAY16184.1"/>
    <property type="molecule type" value="Genomic_DNA"/>
</dbReference>
<feature type="compositionally biased region" description="Basic and acidic residues" evidence="1">
    <location>
        <begin position="143"/>
        <end position="161"/>
    </location>
</feature>
<dbReference type="KEGG" id="vg:55011163"/>
<sequence length="161" mass="18603">MTDQPILPAEFPEPVMTADKLIEQSLKEGIAQLEYFSRNLSIFDEDGTLRTEETEPKELRETRLLRGNMHLFSFLLDAVIVDFIKRIQAKDPRWANEVADEVHDRLECGDYYPEMTWEWATEIGLDPEAIQEEAKARYAKRNPPIEKIELAPDGAEKEPTP</sequence>
<evidence type="ECO:0000313" key="2">
    <source>
        <dbReference type="EMBL" id="QAY16184.1"/>
    </source>
</evidence>
<organism evidence="2 3">
    <name type="scientific">Arthrobacter phage Sonali</name>
    <dbReference type="NCBI Taxonomy" id="2510495"/>
    <lineage>
        <taxon>Viruses</taxon>
        <taxon>Duplodnaviria</taxon>
        <taxon>Heunggongvirae</taxon>
        <taxon>Uroviricota</taxon>
        <taxon>Caudoviricetes</taxon>
        <taxon>Sonalivirus</taxon>
        <taxon>Sonalivirus sonali</taxon>
    </lineage>
</organism>
<dbReference type="RefSeq" id="YP_009819745.1">
    <property type="nucleotide sequence ID" value="NC_048152.1"/>
</dbReference>
<feature type="region of interest" description="Disordered" evidence="1">
    <location>
        <begin position="141"/>
        <end position="161"/>
    </location>
</feature>
<evidence type="ECO:0000256" key="1">
    <source>
        <dbReference type="SAM" id="MobiDB-lite"/>
    </source>
</evidence>
<dbReference type="Proteomes" id="UP000289206">
    <property type="component" value="Segment"/>
</dbReference>
<protein>
    <submittedName>
        <fullName evidence="2">Uncharacterized protein</fullName>
    </submittedName>
</protein>
<keyword evidence="3" id="KW-1185">Reference proteome</keyword>
<gene>
    <name evidence="2" type="primary">72</name>
    <name evidence="2" type="ORF">SEA_SONALI_72</name>
</gene>
<accession>A0A411CQI8</accession>
<evidence type="ECO:0000313" key="3">
    <source>
        <dbReference type="Proteomes" id="UP000289206"/>
    </source>
</evidence>
<proteinExistence type="predicted"/>